<evidence type="ECO:0000256" key="1">
    <source>
        <dbReference type="ARBA" id="ARBA00009986"/>
    </source>
</evidence>
<accession>A0A7W8LDZ2</accession>
<dbReference type="Gene3D" id="3.40.605.10">
    <property type="entry name" value="Aldehyde Dehydrogenase, Chain A, domain 1"/>
    <property type="match status" value="1"/>
</dbReference>
<dbReference type="EC" id="1.2.1.3" evidence="6"/>
<dbReference type="InterPro" id="IPR016163">
    <property type="entry name" value="Ald_DH_C"/>
</dbReference>
<dbReference type="InterPro" id="IPR016162">
    <property type="entry name" value="Ald_DH_N"/>
</dbReference>
<evidence type="ECO:0000313" key="6">
    <source>
        <dbReference type="EMBL" id="MBB5405274.1"/>
    </source>
</evidence>
<dbReference type="EMBL" id="JACHDE010000030">
    <property type="protein sequence ID" value="MBB5405274.1"/>
    <property type="molecule type" value="Genomic_DNA"/>
</dbReference>
<dbReference type="GO" id="GO:0004029">
    <property type="term" value="F:aldehyde dehydrogenase (NAD+) activity"/>
    <property type="evidence" value="ECO:0007669"/>
    <property type="project" value="UniProtKB-EC"/>
</dbReference>
<dbReference type="InterPro" id="IPR015590">
    <property type="entry name" value="Aldehyde_DH_dom"/>
</dbReference>
<evidence type="ECO:0000256" key="3">
    <source>
        <dbReference type="PROSITE-ProRule" id="PRU10007"/>
    </source>
</evidence>
<feature type="active site" evidence="3">
    <location>
        <position position="362"/>
    </location>
</feature>
<comment type="similarity">
    <text evidence="1 4">Belongs to the aldehyde dehydrogenase family.</text>
</comment>
<dbReference type="FunFam" id="3.40.605.10:FF:000007">
    <property type="entry name" value="NAD/NADP-dependent betaine aldehyde dehydrogenase"/>
    <property type="match status" value="1"/>
</dbReference>
<reference evidence="6 7" key="1">
    <citation type="submission" date="2020-08" db="EMBL/GenBank/DDBJ databases">
        <title>Genomic Encyclopedia of Type Strains, Phase IV (KMG-V): Genome sequencing to study the core and pangenomes of soil and plant-associated prokaryotes.</title>
        <authorList>
            <person name="Whitman W."/>
        </authorList>
    </citation>
    <scope>NUCLEOTIDE SEQUENCE [LARGE SCALE GENOMIC DNA]</scope>
    <source>
        <strain evidence="6 7">JPY162</strain>
    </source>
</reference>
<dbReference type="InterPro" id="IPR029510">
    <property type="entry name" value="Ald_DH_CS_GLU"/>
</dbReference>
<proteinExistence type="inferred from homology"/>
<dbReference type="InterPro" id="IPR016160">
    <property type="entry name" value="Ald_DH_CS_CYS"/>
</dbReference>
<evidence type="ECO:0000313" key="7">
    <source>
        <dbReference type="Proteomes" id="UP000592820"/>
    </source>
</evidence>
<dbReference type="PROSITE" id="PS00687">
    <property type="entry name" value="ALDEHYDE_DEHYDR_GLU"/>
    <property type="match status" value="1"/>
</dbReference>
<dbReference type="Gene3D" id="3.40.309.10">
    <property type="entry name" value="Aldehyde Dehydrogenase, Chain A, domain 2"/>
    <property type="match status" value="1"/>
</dbReference>
<dbReference type="Proteomes" id="UP000592820">
    <property type="component" value="Unassembled WGS sequence"/>
</dbReference>
<dbReference type="AlphaFoldDB" id="A0A7W8LDZ2"/>
<evidence type="ECO:0000256" key="2">
    <source>
        <dbReference type="ARBA" id="ARBA00023002"/>
    </source>
</evidence>
<dbReference type="SUPFAM" id="SSF53720">
    <property type="entry name" value="ALDH-like"/>
    <property type="match status" value="1"/>
</dbReference>
<gene>
    <name evidence="6" type="ORF">HDG41_007370</name>
</gene>
<dbReference type="FunFam" id="3.40.309.10:FF:000012">
    <property type="entry name" value="Betaine aldehyde dehydrogenase"/>
    <property type="match status" value="1"/>
</dbReference>
<evidence type="ECO:0000256" key="4">
    <source>
        <dbReference type="RuleBase" id="RU003345"/>
    </source>
</evidence>
<comment type="caution">
    <text evidence="6">The sequence shown here is derived from an EMBL/GenBank/DDBJ whole genome shotgun (WGS) entry which is preliminary data.</text>
</comment>
<organism evidence="6 7">
    <name type="scientific">Paraburkholderia youngii</name>
    <dbReference type="NCBI Taxonomy" id="2782701"/>
    <lineage>
        <taxon>Bacteria</taxon>
        <taxon>Pseudomonadati</taxon>
        <taxon>Pseudomonadota</taxon>
        <taxon>Betaproteobacteria</taxon>
        <taxon>Burkholderiales</taxon>
        <taxon>Burkholderiaceae</taxon>
        <taxon>Paraburkholderia</taxon>
    </lineage>
</organism>
<dbReference type="PROSITE" id="PS00070">
    <property type="entry name" value="ALDEHYDE_DEHYDR_CYS"/>
    <property type="match status" value="1"/>
</dbReference>
<dbReference type="Pfam" id="PF00171">
    <property type="entry name" value="Aldedh"/>
    <property type="match status" value="1"/>
</dbReference>
<dbReference type="InterPro" id="IPR016161">
    <property type="entry name" value="Ald_DH/histidinol_DH"/>
</dbReference>
<keyword evidence="2 4" id="KW-0560">Oxidoreductase</keyword>
<name>A0A7W8LDZ2_9BURK</name>
<protein>
    <submittedName>
        <fullName evidence="6">Aldehyde dehydrogenase (NAD+)</fullName>
        <ecNumber evidence="6">1.2.1.3</ecNumber>
    </submittedName>
</protein>
<evidence type="ECO:0000259" key="5">
    <source>
        <dbReference type="Pfam" id="PF00171"/>
    </source>
</evidence>
<dbReference type="PANTHER" id="PTHR11699">
    <property type="entry name" value="ALDEHYDE DEHYDROGENASE-RELATED"/>
    <property type="match status" value="1"/>
</dbReference>
<sequence>MPRGPLKQPAADQRLEHANLFAHSAGCDPELAAGGREIRQIDRRGKRLQCPQEVNRAGSVRFHFAPPLTTVFSPGSIDEHCPGAENGLHLATVRRSIMVQESTALPRRKCMPRGQLLIDGNWRDASDGSTLSSIDPTTEGTVVEFAKATVTDADAAVKAARRAFETGAWRRMHHEARARILFRVADLLEERAEDFALRESMDMGMPYRDFVDVIMPHCAGLFRFFGGIAMHAMGGAYRTSYEPHIRILTRREPLGVVAAITPFNFPLALTCSKVAPALAAGNTLVHKPASDTPLTALALAQVMLDAGVPEGVYNLITGPGGSLGDALVKHPLVDKIAFTGSTAVGQTIMRNGADTLKHTTMELGGKSPNIVFADADVDAAVQTAFWGVFWNKGEVCVAGSRLLVERPVYDEVVEKLARMAQAAVLGDPLDPRTQVGPIASRAEFDKVQRYIDAGKSSAARLVAGGGTRRINGKGLFIEPTVFADATSDMVISREEIFGPVLPVIPFQGEQEAVRIANDTPYGLASGIQTRDLGRALRLADRIEAGTVWINTWHKYHPSGPFGGYKMSGYGREQGAEALESYTQYKSIWANISQD</sequence>
<feature type="domain" description="Aldehyde dehydrogenase" evidence="5">
    <location>
        <begin position="122"/>
        <end position="587"/>
    </location>
</feature>